<dbReference type="InterPro" id="IPR001829">
    <property type="entry name" value="Pili_assmbl_chaperone_bac"/>
</dbReference>
<evidence type="ECO:0000313" key="14">
    <source>
        <dbReference type="EMBL" id="RKR71757.1"/>
    </source>
</evidence>
<keyword evidence="5" id="KW-0574">Periplasm</keyword>
<keyword evidence="3" id="KW-1029">Fimbrium biogenesis</keyword>
<dbReference type="PRINTS" id="PR00969">
    <property type="entry name" value="CHAPERONPILI"/>
</dbReference>
<dbReference type="AlphaFoldDB" id="A0A420XFZ6"/>
<dbReference type="Proteomes" id="UP000280099">
    <property type="component" value="Unassembled WGS sequence"/>
</dbReference>
<keyword evidence="15" id="KW-1185">Reference proteome</keyword>
<evidence type="ECO:0000256" key="3">
    <source>
        <dbReference type="ARBA" id="ARBA00022558"/>
    </source>
</evidence>
<dbReference type="GO" id="GO:0030288">
    <property type="term" value="C:outer membrane-bounded periplasmic space"/>
    <property type="evidence" value="ECO:0007669"/>
    <property type="project" value="InterPro"/>
</dbReference>
<evidence type="ECO:0000256" key="9">
    <source>
        <dbReference type="ARBA" id="ARBA00071520"/>
    </source>
</evidence>
<evidence type="ECO:0000256" key="8">
    <source>
        <dbReference type="ARBA" id="ARBA00057511"/>
    </source>
</evidence>
<dbReference type="OrthoDB" id="9131059at2"/>
<feature type="signal peptide" evidence="11">
    <location>
        <begin position="1"/>
        <end position="19"/>
    </location>
</feature>
<protein>
    <recommendedName>
        <fullName evidence="9">Chaperone protein HifB</fullName>
    </recommendedName>
</protein>
<dbReference type="InterPro" id="IPR013783">
    <property type="entry name" value="Ig-like_fold"/>
</dbReference>
<evidence type="ECO:0000256" key="5">
    <source>
        <dbReference type="ARBA" id="ARBA00022764"/>
    </source>
</evidence>
<comment type="function">
    <text evidence="8">Mediates assembly of pili by forming soluble multimeric complexes with pili subunits as an intermediate step in the assembly process. This protein is involved in type B pili (HifA) assembly.</text>
</comment>
<comment type="subcellular location">
    <subcellularLocation>
        <location evidence="1 10">Periplasm</location>
    </subcellularLocation>
</comment>
<evidence type="ECO:0000256" key="2">
    <source>
        <dbReference type="ARBA" id="ARBA00007399"/>
    </source>
</evidence>
<dbReference type="InterPro" id="IPR016148">
    <property type="entry name" value="Pili_assmbl_chaperone_C"/>
</dbReference>
<dbReference type="InterPro" id="IPR018046">
    <property type="entry name" value="Pili_assmbl_chaperone_CS"/>
</dbReference>
<reference evidence="14 15" key="1">
    <citation type="submission" date="2018-10" db="EMBL/GenBank/DDBJ databases">
        <title>Genomic Encyclopedia of Type Strains, Phase IV (KMG-IV): sequencing the most valuable type-strain genomes for metagenomic binning, comparative biology and taxonomic classification.</title>
        <authorList>
            <person name="Goeker M."/>
        </authorList>
    </citation>
    <scope>NUCLEOTIDE SEQUENCE [LARGE SCALE GENOMIC DNA]</scope>
    <source>
        <strain evidence="14 15">DSM 23800</strain>
    </source>
</reference>
<dbReference type="GO" id="GO:0071555">
    <property type="term" value="P:cell wall organization"/>
    <property type="evidence" value="ECO:0007669"/>
    <property type="project" value="InterPro"/>
</dbReference>
<keyword evidence="4 11" id="KW-0732">Signal</keyword>
<sequence>MMRIIFVLFFCFFSLFSQASVIVYGTRVVYNSNDKSINVELQNEGIKPSLVQVWIEDEKKNTKVPFIISPPVSRIEPNNRQTLRISYTGESLPKDRETLFYFNMFDVPPKPSENELTSPSYLQFAVNSKLKLFFRPNNLSMTVSEAREKVEWDLDGKYIVANNVTPYYITYSSILVKQGNRTYKAKNADMIPPFSKMRFQMDTTVKGSAQVEWNIIDDFGAHREGVSSIN</sequence>
<evidence type="ECO:0000256" key="11">
    <source>
        <dbReference type="SAM" id="SignalP"/>
    </source>
</evidence>
<name>A0A420XFZ6_9PAST</name>
<dbReference type="FunFam" id="2.60.40.10:FF:000458">
    <property type="entry name" value="Molecular chaperone FimC"/>
    <property type="match status" value="1"/>
</dbReference>
<dbReference type="PROSITE" id="PS00635">
    <property type="entry name" value="PILI_CHAPERONE"/>
    <property type="match status" value="1"/>
</dbReference>
<dbReference type="SUPFAM" id="SSF49584">
    <property type="entry name" value="Periplasmic chaperone C-domain"/>
    <property type="match status" value="1"/>
</dbReference>
<dbReference type="PANTHER" id="PTHR30251">
    <property type="entry name" value="PILUS ASSEMBLY CHAPERONE"/>
    <property type="match status" value="1"/>
</dbReference>
<evidence type="ECO:0000313" key="15">
    <source>
        <dbReference type="Proteomes" id="UP000280099"/>
    </source>
</evidence>
<evidence type="ECO:0000256" key="7">
    <source>
        <dbReference type="ARBA" id="ARBA00023319"/>
    </source>
</evidence>
<keyword evidence="6 10" id="KW-0143">Chaperone</keyword>
<organism evidence="14 15">
    <name type="scientific">Otariodibacter oris</name>
    <dbReference type="NCBI Taxonomy" id="1032623"/>
    <lineage>
        <taxon>Bacteria</taxon>
        <taxon>Pseudomonadati</taxon>
        <taxon>Pseudomonadota</taxon>
        <taxon>Gammaproteobacteria</taxon>
        <taxon>Pasteurellales</taxon>
        <taxon>Pasteurellaceae</taxon>
        <taxon>Otariodibacter</taxon>
    </lineage>
</organism>
<dbReference type="EMBL" id="RBJC01000006">
    <property type="protein sequence ID" value="RKR71757.1"/>
    <property type="molecule type" value="Genomic_DNA"/>
</dbReference>
<evidence type="ECO:0000256" key="10">
    <source>
        <dbReference type="RuleBase" id="RU003918"/>
    </source>
</evidence>
<proteinExistence type="inferred from homology"/>
<feature type="chain" id="PRO_5019414879" description="Chaperone protein HifB" evidence="11">
    <location>
        <begin position="20"/>
        <end position="230"/>
    </location>
</feature>
<dbReference type="Pfam" id="PF00345">
    <property type="entry name" value="PapD_N"/>
    <property type="match status" value="1"/>
</dbReference>
<accession>A0A420XFZ6</accession>
<dbReference type="InterPro" id="IPR016147">
    <property type="entry name" value="Pili_assmbl_chaperone_N"/>
</dbReference>
<feature type="domain" description="Pili assembly chaperone N-terminal" evidence="12">
    <location>
        <begin position="21"/>
        <end position="139"/>
    </location>
</feature>
<dbReference type="SUPFAM" id="SSF49354">
    <property type="entry name" value="PapD-like"/>
    <property type="match status" value="1"/>
</dbReference>
<dbReference type="Gene3D" id="2.60.40.10">
    <property type="entry name" value="Immunoglobulins"/>
    <property type="match status" value="2"/>
</dbReference>
<dbReference type="RefSeq" id="WP_121122866.1">
    <property type="nucleotide sequence ID" value="NZ_CP016604.1"/>
</dbReference>
<comment type="similarity">
    <text evidence="2 10">Belongs to the periplasmic pilus chaperone family.</text>
</comment>
<gene>
    <name evidence="14" type="ORF">DES31_1105</name>
</gene>
<evidence type="ECO:0000256" key="4">
    <source>
        <dbReference type="ARBA" id="ARBA00022729"/>
    </source>
</evidence>
<evidence type="ECO:0000256" key="1">
    <source>
        <dbReference type="ARBA" id="ARBA00004418"/>
    </source>
</evidence>
<dbReference type="InterPro" id="IPR008962">
    <property type="entry name" value="PapD-like_sf"/>
</dbReference>
<evidence type="ECO:0000259" key="12">
    <source>
        <dbReference type="Pfam" id="PF00345"/>
    </source>
</evidence>
<dbReference type="InterPro" id="IPR036316">
    <property type="entry name" value="Pili_assmbl_chap_C_dom_sf"/>
</dbReference>
<evidence type="ECO:0000256" key="6">
    <source>
        <dbReference type="ARBA" id="ARBA00023186"/>
    </source>
</evidence>
<feature type="domain" description="Pili assembly chaperone C-terminal" evidence="13">
    <location>
        <begin position="162"/>
        <end position="223"/>
    </location>
</feature>
<dbReference type="InterPro" id="IPR050643">
    <property type="entry name" value="Periplasmic_pilus_chap"/>
</dbReference>
<dbReference type="Pfam" id="PF02753">
    <property type="entry name" value="PapD_C"/>
    <property type="match status" value="1"/>
</dbReference>
<comment type="caution">
    <text evidence="14">The sequence shown here is derived from an EMBL/GenBank/DDBJ whole genome shotgun (WGS) entry which is preliminary data.</text>
</comment>
<keyword evidence="7" id="KW-0393">Immunoglobulin domain</keyword>
<dbReference type="PANTHER" id="PTHR30251:SF2">
    <property type="entry name" value="FIMBRIAL CHAPERONE YADV-RELATED"/>
    <property type="match status" value="1"/>
</dbReference>
<evidence type="ECO:0000259" key="13">
    <source>
        <dbReference type="Pfam" id="PF02753"/>
    </source>
</evidence>